<feature type="domain" description="HTH marR-type" evidence="4">
    <location>
        <begin position="14"/>
        <end position="149"/>
    </location>
</feature>
<dbReference type="InterPro" id="IPR039422">
    <property type="entry name" value="MarR/SlyA-like"/>
</dbReference>
<evidence type="ECO:0000259" key="4">
    <source>
        <dbReference type="PROSITE" id="PS50995"/>
    </source>
</evidence>
<keyword evidence="6" id="KW-1185">Reference proteome</keyword>
<dbReference type="SUPFAM" id="SSF46785">
    <property type="entry name" value="Winged helix' DNA-binding domain"/>
    <property type="match status" value="1"/>
</dbReference>
<dbReference type="EMBL" id="JAJISD010000006">
    <property type="protein sequence ID" value="MCC8430477.1"/>
    <property type="molecule type" value="Genomic_DNA"/>
</dbReference>
<evidence type="ECO:0000256" key="3">
    <source>
        <dbReference type="ARBA" id="ARBA00023163"/>
    </source>
</evidence>
<dbReference type="Proteomes" id="UP001198862">
    <property type="component" value="Unassembled WGS sequence"/>
</dbReference>
<evidence type="ECO:0000313" key="6">
    <source>
        <dbReference type="Proteomes" id="UP001198862"/>
    </source>
</evidence>
<dbReference type="PANTHER" id="PTHR33164">
    <property type="entry name" value="TRANSCRIPTIONAL REGULATOR, MARR FAMILY"/>
    <property type="match status" value="1"/>
</dbReference>
<reference evidence="5 6" key="1">
    <citation type="submission" date="2021-11" db="EMBL/GenBank/DDBJ databases">
        <authorList>
            <person name="Lee D.-H."/>
            <person name="Kim S.-B."/>
        </authorList>
    </citation>
    <scope>NUCLEOTIDE SEQUENCE [LARGE SCALE GENOMIC DNA]</scope>
    <source>
        <strain evidence="5 6">KCTC 52223</strain>
    </source>
</reference>
<dbReference type="InterPro" id="IPR036390">
    <property type="entry name" value="WH_DNA-bd_sf"/>
</dbReference>
<keyword evidence="2" id="KW-0238">DNA-binding</keyword>
<dbReference type="PANTHER" id="PTHR33164:SF44">
    <property type="entry name" value="TRANSCRIPTIONAL REGULATORY PROTEIN"/>
    <property type="match status" value="1"/>
</dbReference>
<dbReference type="InterPro" id="IPR023187">
    <property type="entry name" value="Tscrpt_reg_MarR-type_CS"/>
</dbReference>
<dbReference type="SMART" id="SM00347">
    <property type="entry name" value="HTH_MARR"/>
    <property type="match status" value="1"/>
</dbReference>
<dbReference type="RefSeq" id="WP_230551635.1">
    <property type="nucleotide sequence ID" value="NZ_JAJISD010000006.1"/>
</dbReference>
<sequence>MESRPPANPLFLRDEELRQGIELMFYAYRDFTFESDEQLRHYQLGRAHHRALYFIGRHPGQTVGHLLSILKVTKQSISRVLKDLLEQGYVEQKSGARDRRERLLWLTPKGQELERDLTDRQSQRFARAYRETGAEAVEGFRKVLLGLLDPQERQVVDKRMRGGNR</sequence>
<comment type="caution">
    <text evidence="5">The sequence shown here is derived from an EMBL/GenBank/DDBJ whole genome shotgun (WGS) entry which is preliminary data.</text>
</comment>
<dbReference type="Pfam" id="PF12802">
    <property type="entry name" value="MarR_2"/>
    <property type="match status" value="1"/>
</dbReference>
<dbReference type="InterPro" id="IPR036388">
    <property type="entry name" value="WH-like_DNA-bd_sf"/>
</dbReference>
<dbReference type="InterPro" id="IPR000835">
    <property type="entry name" value="HTH_MarR-typ"/>
</dbReference>
<organism evidence="5 6">
    <name type="scientific">Reyranella aquatilis</name>
    <dbReference type="NCBI Taxonomy" id="2035356"/>
    <lineage>
        <taxon>Bacteria</taxon>
        <taxon>Pseudomonadati</taxon>
        <taxon>Pseudomonadota</taxon>
        <taxon>Alphaproteobacteria</taxon>
        <taxon>Hyphomicrobiales</taxon>
        <taxon>Reyranellaceae</taxon>
        <taxon>Reyranella</taxon>
    </lineage>
</organism>
<name>A0ABS8KWJ6_9HYPH</name>
<gene>
    <name evidence="5" type="ORF">LJ725_15990</name>
</gene>
<dbReference type="PROSITE" id="PS50995">
    <property type="entry name" value="HTH_MARR_2"/>
    <property type="match status" value="1"/>
</dbReference>
<dbReference type="Gene3D" id="1.10.10.10">
    <property type="entry name" value="Winged helix-like DNA-binding domain superfamily/Winged helix DNA-binding domain"/>
    <property type="match status" value="1"/>
</dbReference>
<dbReference type="PROSITE" id="PS01117">
    <property type="entry name" value="HTH_MARR_1"/>
    <property type="match status" value="1"/>
</dbReference>
<accession>A0ABS8KWJ6</accession>
<evidence type="ECO:0000256" key="1">
    <source>
        <dbReference type="ARBA" id="ARBA00023015"/>
    </source>
</evidence>
<proteinExistence type="predicted"/>
<keyword evidence="1" id="KW-0805">Transcription regulation</keyword>
<protein>
    <submittedName>
        <fullName evidence="5">MarR family transcriptional regulator</fullName>
    </submittedName>
</protein>
<evidence type="ECO:0000313" key="5">
    <source>
        <dbReference type="EMBL" id="MCC8430477.1"/>
    </source>
</evidence>
<keyword evidence="3" id="KW-0804">Transcription</keyword>
<evidence type="ECO:0000256" key="2">
    <source>
        <dbReference type="ARBA" id="ARBA00023125"/>
    </source>
</evidence>